<protein>
    <submittedName>
        <fullName evidence="2">Retrovirus-related Pol polyprotein from transposon RE1</fullName>
    </submittedName>
</protein>
<evidence type="ECO:0000256" key="1">
    <source>
        <dbReference type="SAM" id="MobiDB-lite"/>
    </source>
</evidence>
<dbReference type="AlphaFoldDB" id="A0A438J707"/>
<comment type="caution">
    <text evidence="2">The sequence shown here is derived from an EMBL/GenBank/DDBJ whole genome shotgun (WGS) entry which is preliminary data.</text>
</comment>
<name>A0A438J707_VITVI</name>
<organism evidence="2 3">
    <name type="scientific">Vitis vinifera</name>
    <name type="common">Grape</name>
    <dbReference type="NCBI Taxonomy" id="29760"/>
    <lineage>
        <taxon>Eukaryota</taxon>
        <taxon>Viridiplantae</taxon>
        <taxon>Streptophyta</taxon>
        <taxon>Embryophyta</taxon>
        <taxon>Tracheophyta</taxon>
        <taxon>Spermatophyta</taxon>
        <taxon>Magnoliopsida</taxon>
        <taxon>eudicotyledons</taxon>
        <taxon>Gunneridae</taxon>
        <taxon>Pentapetalae</taxon>
        <taxon>rosids</taxon>
        <taxon>Vitales</taxon>
        <taxon>Vitaceae</taxon>
        <taxon>Viteae</taxon>
        <taxon>Vitis</taxon>
    </lineage>
</organism>
<reference evidence="2 3" key="1">
    <citation type="journal article" date="2018" name="PLoS Genet.">
        <title>Population sequencing reveals clonal diversity and ancestral inbreeding in the grapevine cultivar Chardonnay.</title>
        <authorList>
            <person name="Roach M.J."/>
            <person name="Johnson D.L."/>
            <person name="Bohlmann J."/>
            <person name="van Vuuren H.J."/>
            <person name="Jones S.J."/>
            <person name="Pretorius I.S."/>
            <person name="Schmidt S.A."/>
            <person name="Borneman A.R."/>
        </authorList>
    </citation>
    <scope>NUCLEOTIDE SEQUENCE [LARGE SCALE GENOMIC DNA]</scope>
    <source>
        <strain evidence="3">cv. Chardonnay</strain>
        <tissue evidence="2">Leaf</tissue>
    </source>
</reference>
<proteinExistence type="predicted"/>
<evidence type="ECO:0000313" key="2">
    <source>
        <dbReference type="EMBL" id="RVX04738.1"/>
    </source>
</evidence>
<dbReference type="InterPro" id="IPR043502">
    <property type="entry name" value="DNA/RNA_pol_sf"/>
</dbReference>
<dbReference type="EMBL" id="QGNW01000059">
    <property type="protein sequence ID" value="RVX04738.1"/>
    <property type="molecule type" value="Genomic_DNA"/>
</dbReference>
<gene>
    <name evidence="2" type="primary">RE1_3382</name>
    <name evidence="2" type="ORF">CK203_024943</name>
</gene>
<dbReference type="PANTHER" id="PTHR11439">
    <property type="entry name" value="GAG-POL-RELATED RETROTRANSPOSON"/>
    <property type="match status" value="1"/>
</dbReference>
<dbReference type="PANTHER" id="PTHR11439:SF440">
    <property type="entry name" value="INTEGRASE CATALYTIC DOMAIN-CONTAINING PROTEIN"/>
    <property type="match status" value="1"/>
</dbReference>
<dbReference type="Proteomes" id="UP000288805">
    <property type="component" value="Unassembled WGS sequence"/>
</dbReference>
<sequence length="785" mass="87663">MKVLTTSMLGWMKIGTQEASNPVGRGRYQCLVGKLIYLSHTRPDIAFIVSRVSQYMHAPIEEHMEAVYRILKYLKGTLGLGLFFGKNGERSIEAYKDADWAGAIDDRKSTSRYFTFVWGNLVTWRSKKQTIVARSTAEAGLRSVAHGICEVLWLKILLEELEVMVKLPLRIYCDNNVAINISHNPVHHDRTKHVEIDKHFIKEKIEDDVSLVASTIMYAFYLNETRKIGQFCTIDQSSLIFLDEIDLSYYDLFGGLKLVLLNGDRLPTKQEAFKEAVVEIFGCKKVYLLHVDSEYPWVETVTAGQNDLKDLVEGILRERQGQGLGYGVEVGGSTYTSSIWSPPILDCSCCTLIAENFALYSPEILAGKGFSRLLVRSSSKLSSPKFNLLSLLLFLVLFKKFRGKRCAHLMEVGFNDYGRFIRISEFAIKRRYCCLMIPEGEEGSGWENIRRALSSMLVVPSSNTVEKGRQQRGEGSSQSLVGPLHRSFAKVVSGEGSREGDSISVGRWARAVVCECIEDRVNWVEVGRVVARKLGKKGVVMIVPFSGGKGVFFVETTEEALFLQDLRKLRVEGRISVQMRRWSPKENAEIEGKFRGGWIELRGLPFHLWSEARVRIAMKERSVLPALLEVTDGEWVFTVAVVVVGEEDCRRGRVQGESTREAFASNTGTGGGRRVEKIRSTAGGRCRVEEDNRTRKGEERDMAVVVAEGTRSKGVQAQSLPILNSNKKDVGPFEKKEGGGERAGGDEASAVEDRRAYERKAQTPSMFGSTVEKGTAVIKAVGVGP</sequence>
<feature type="compositionally biased region" description="Basic and acidic residues" evidence="1">
    <location>
        <begin position="726"/>
        <end position="753"/>
    </location>
</feature>
<accession>A0A438J707</accession>
<feature type="region of interest" description="Disordered" evidence="1">
    <location>
        <begin position="724"/>
        <end position="753"/>
    </location>
</feature>
<evidence type="ECO:0000313" key="3">
    <source>
        <dbReference type="Proteomes" id="UP000288805"/>
    </source>
</evidence>
<dbReference type="CDD" id="cd09272">
    <property type="entry name" value="RNase_HI_RT_Ty1"/>
    <property type="match status" value="1"/>
</dbReference>
<dbReference type="SUPFAM" id="SSF56672">
    <property type="entry name" value="DNA/RNA polymerases"/>
    <property type="match status" value="1"/>
</dbReference>